<feature type="region of interest" description="Disordered" evidence="1">
    <location>
        <begin position="16"/>
        <end position="40"/>
    </location>
</feature>
<feature type="chain" id="PRO_5014423489" evidence="2">
    <location>
        <begin position="18"/>
        <end position="40"/>
    </location>
</feature>
<accession>A0A2K0USG5</accession>
<dbReference type="Proteomes" id="UP000236664">
    <property type="component" value="Unassembled WGS sequence"/>
</dbReference>
<keyword evidence="2" id="KW-0732">Signal</keyword>
<evidence type="ECO:0000256" key="2">
    <source>
        <dbReference type="SAM" id="SignalP"/>
    </source>
</evidence>
<keyword evidence="4" id="KW-1185">Reference proteome</keyword>
<proteinExistence type="predicted"/>
<protein>
    <submittedName>
        <fullName evidence="3">Uncharacterized protein</fullName>
    </submittedName>
</protein>
<name>A0A2K0USG5_GIBNY</name>
<feature type="signal peptide" evidence="2">
    <location>
        <begin position="1"/>
        <end position="17"/>
    </location>
</feature>
<evidence type="ECO:0000313" key="3">
    <source>
        <dbReference type="EMBL" id="PNP60714.1"/>
    </source>
</evidence>
<comment type="caution">
    <text evidence="3">The sequence shown here is derived from an EMBL/GenBank/DDBJ whole genome shotgun (WGS) entry which is preliminary data.</text>
</comment>
<gene>
    <name evidence="3" type="ORF">FNYG_14557</name>
</gene>
<feature type="compositionally biased region" description="Basic and acidic residues" evidence="1">
    <location>
        <begin position="24"/>
        <end position="40"/>
    </location>
</feature>
<sequence>MQFSIVALLVAATGALATPSGGRGGDRGGRGDRISGNRNT</sequence>
<evidence type="ECO:0000256" key="1">
    <source>
        <dbReference type="SAM" id="MobiDB-lite"/>
    </source>
</evidence>
<organism evidence="3 4">
    <name type="scientific">Gibberella nygamai</name>
    <name type="common">Bean root rot disease fungus</name>
    <name type="synonym">Fusarium nygamai</name>
    <dbReference type="NCBI Taxonomy" id="42673"/>
    <lineage>
        <taxon>Eukaryota</taxon>
        <taxon>Fungi</taxon>
        <taxon>Dikarya</taxon>
        <taxon>Ascomycota</taxon>
        <taxon>Pezizomycotina</taxon>
        <taxon>Sordariomycetes</taxon>
        <taxon>Hypocreomycetidae</taxon>
        <taxon>Hypocreales</taxon>
        <taxon>Nectriaceae</taxon>
        <taxon>Fusarium</taxon>
        <taxon>Fusarium fujikuroi species complex</taxon>
    </lineage>
</organism>
<evidence type="ECO:0000313" key="4">
    <source>
        <dbReference type="Proteomes" id="UP000236664"/>
    </source>
</evidence>
<reference evidence="3 4" key="1">
    <citation type="submission" date="2017-06" db="EMBL/GenBank/DDBJ databases">
        <title>Genome of Fusarium nygamai isolate CS10214.</title>
        <authorList>
            <person name="Gardiner D.M."/>
            <person name="Obanor F."/>
            <person name="Kazan K."/>
        </authorList>
    </citation>
    <scope>NUCLEOTIDE SEQUENCE [LARGE SCALE GENOMIC DNA]</scope>
    <source>
        <strain evidence="3 4">CS10214</strain>
    </source>
</reference>
<dbReference type="AlphaFoldDB" id="A0A2K0USG5"/>
<dbReference type="EMBL" id="MTQA01000343">
    <property type="protein sequence ID" value="PNP60714.1"/>
    <property type="molecule type" value="Genomic_DNA"/>
</dbReference>